<keyword evidence="6" id="KW-0812">Transmembrane</keyword>
<dbReference type="PANTHER" id="PTHR45916:SF1">
    <property type="entry name" value="STRUCTURAL MAINTENANCE OF CHROMOSOMES PROTEIN 5"/>
    <property type="match status" value="1"/>
</dbReference>
<evidence type="ECO:0000313" key="8">
    <source>
        <dbReference type="Proteomes" id="UP000479000"/>
    </source>
</evidence>
<comment type="similarity">
    <text evidence="1">Belongs to the SMC family. SMC5 subfamily.</text>
</comment>
<protein>
    <recommendedName>
        <fullName evidence="2">Structural maintenance of chromosomes protein 5</fullName>
    </recommendedName>
</protein>
<keyword evidence="8" id="KW-1185">Reference proteome</keyword>
<dbReference type="Gene3D" id="3.40.50.300">
    <property type="entry name" value="P-loop containing nucleotide triphosphate hydrolases"/>
    <property type="match status" value="2"/>
</dbReference>
<dbReference type="PANTHER" id="PTHR45916">
    <property type="entry name" value="STRUCTURAL MAINTENANCE OF CHROMOSOMES PROTEIN 5"/>
    <property type="match status" value="1"/>
</dbReference>
<evidence type="ECO:0000313" key="7">
    <source>
        <dbReference type="EMBL" id="CAB0016639.1"/>
    </source>
</evidence>
<evidence type="ECO:0000256" key="4">
    <source>
        <dbReference type="SAM" id="Coils"/>
    </source>
</evidence>
<dbReference type="SUPFAM" id="SSF52540">
    <property type="entry name" value="P-loop containing nucleoside triphosphate hydrolases"/>
    <property type="match status" value="1"/>
</dbReference>
<accession>A0A6H5HPY1</accession>
<name>A0A6H5HPY1_9HEMI</name>
<evidence type="ECO:0000256" key="1">
    <source>
        <dbReference type="ARBA" id="ARBA00010171"/>
    </source>
</evidence>
<dbReference type="OrthoDB" id="10254973at2759"/>
<dbReference type="GO" id="GO:0000724">
    <property type="term" value="P:double-strand break repair via homologous recombination"/>
    <property type="evidence" value="ECO:0007669"/>
    <property type="project" value="TreeGrafter"/>
</dbReference>
<dbReference type="GO" id="GO:0003697">
    <property type="term" value="F:single-stranded DNA binding"/>
    <property type="evidence" value="ECO:0007669"/>
    <property type="project" value="TreeGrafter"/>
</dbReference>
<feature type="coiled-coil region" evidence="4">
    <location>
        <begin position="200"/>
        <end position="306"/>
    </location>
</feature>
<feature type="transmembrane region" description="Helical" evidence="6">
    <location>
        <begin position="30"/>
        <end position="47"/>
    </location>
</feature>
<organism evidence="7 8">
    <name type="scientific">Nesidiocoris tenuis</name>
    <dbReference type="NCBI Taxonomy" id="355587"/>
    <lineage>
        <taxon>Eukaryota</taxon>
        <taxon>Metazoa</taxon>
        <taxon>Ecdysozoa</taxon>
        <taxon>Arthropoda</taxon>
        <taxon>Hexapoda</taxon>
        <taxon>Insecta</taxon>
        <taxon>Pterygota</taxon>
        <taxon>Neoptera</taxon>
        <taxon>Paraneoptera</taxon>
        <taxon>Hemiptera</taxon>
        <taxon>Heteroptera</taxon>
        <taxon>Panheteroptera</taxon>
        <taxon>Cimicomorpha</taxon>
        <taxon>Miridae</taxon>
        <taxon>Dicyphina</taxon>
        <taxon>Nesidiocoris</taxon>
    </lineage>
</organism>
<feature type="region of interest" description="Disordered" evidence="5">
    <location>
        <begin position="541"/>
        <end position="567"/>
    </location>
</feature>
<proteinExistence type="inferred from homology"/>
<dbReference type="AlphaFoldDB" id="A0A6H5HPY1"/>
<dbReference type="GO" id="GO:0005634">
    <property type="term" value="C:nucleus"/>
    <property type="evidence" value="ECO:0007669"/>
    <property type="project" value="TreeGrafter"/>
</dbReference>
<evidence type="ECO:0000256" key="2">
    <source>
        <dbReference type="ARBA" id="ARBA00018687"/>
    </source>
</evidence>
<evidence type="ECO:0000256" key="5">
    <source>
        <dbReference type="SAM" id="MobiDB-lite"/>
    </source>
</evidence>
<gene>
    <name evidence="7" type="ORF">NTEN_LOCUS20796</name>
</gene>
<feature type="transmembrane region" description="Helical" evidence="6">
    <location>
        <begin position="493"/>
        <end position="516"/>
    </location>
</feature>
<dbReference type="InterPro" id="IPR027417">
    <property type="entry name" value="P-loop_NTPase"/>
</dbReference>
<dbReference type="EMBL" id="CADCXU010030515">
    <property type="protein sequence ID" value="CAB0016639.1"/>
    <property type="molecule type" value="Genomic_DNA"/>
</dbReference>
<dbReference type="GO" id="GO:0030915">
    <property type="term" value="C:Smc5-Smc6 complex"/>
    <property type="evidence" value="ECO:0007669"/>
    <property type="project" value="TreeGrafter"/>
</dbReference>
<dbReference type="Proteomes" id="UP000479000">
    <property type="component" value="Unassembled WGS sequence"/>
</dbReference>
<feature type="compositionally biased region" description="Pro residues" evidence="5">
    <location>
        <begin position="550"/>
        <end position="561"/>
    </location>
</feature>
<evidence type="ECO:0000256" key="6">
    <source>
        <dbReference type="SAM" id="Phobius"/>
    </source>
</evidence>
<sequence length="592" mass="67945">MERRGREGTLRASPSFSLTLRRASQAEASLHFNLFFFFFVFFLFHLTRDTSSLFFPSVRQRLATLTNRKFFCSPAYGEDRNICDYIKRNRDHAITELELFNGEGRNYVITRKIMQNNTSTWTLNRQNVPFKSVEAVLQKFNIMINNLCQILPQDRVQDFAKMDKKQLLEATQRAMNVNDQSKAKYVEQTIPGTELVAFVCENSQEAIASKEEELSRIRAESKNLLKKAKEATDGIPPDAPEFVTRFKEEFEKYANNLEALQDQIGEKSAMARCIEDSTSSRVLAEYEEKMKLLEELQKKLSTAKTRTSTIHQQTMELRERWLSKMQDLLATINGKFVKCFEYLQCCGTVELDLSSDPEAIENYGLNIKVKFRAEGDLQALDPFTQSGGERSLSTAIFLLSLQSVINVPFRFVDEINQFTRFVLERTEFSADGSLFCDKISCAPITCIFFYEAIKMLKMLKLVNYLFYLQITEEDVNSRSHQVLAMQLMVLNSLLMFDLVFMFFLFLVGVSCVLYYVPPRRAKTPHSLRPSALLTPVHGHHRHKTLLPTTPTLPPPPPPPPLHQNSKPPHSALPLHSYVLCCSRPPHIPPQPV</sequence>
<keyword evidence="6" id="KW-0472">Membrane</keyword>
<keyword evidence="3 4" id="KW-0175">Coiled coil</keyword>
<reference evidence="7 8" key="1">
    <citation type="submission" date="2020-02" db="EMBL/GenBank/DDBJ databases">
        <authorList>
            <person name="Ferguson B K."/>
        </authorList>
    </citation>
    <scope>NUCLEOTIDE SEQUENCE [LARGE SCALE GENOMIC DNA]</scope>
</reference>
<keyword evidence="6" id="KW-1133">Transmembrane helix</keyword>
<evidence type="ECO:0000256" key="3">
    <source>
        <dbReference type="ARBA" id="ARBA00023054"/>
    </source>
</evidence>